<feature type="compositionally biased region" description="Low complexity" evidence="3">
    <location>
        <begin position="139"/>
        <end position="178"/>
    </location>
</feature>
<dbReference type="AlphaFoldDB" id="R0FHU8"/>
<evidence type="ECO:0000256" key="3">
    <source>
        <dbReference type="SAM" id="MobiDB-lite"/>
    </source>
</evidence>
<gene>
    <name evidence="6" type="ORF">CARUB_v10001991mg</name>
</gene>
<dbReference type="KEGG" id="crb:17882189"/>
<dbReference type="InterPro" id="IPR008972">
    <property type="entry name" value="Cupredoxin"/>
</dbReference>
<accession>R0FHU8</accession>
<keyword evidence="7" id="KW-1185">Reference proteome</keyword>
<dbReference type="GO" id="GO:0009055">
    <property type="term" value="F:electron transfer activity"/>
    <property type="evidence" value="ECO:0007669"/>
    <property type="project" value="InterPro"/>
</dbReference>
<evidence type="ECO:0000256" key="2">
    <source>
        <dbReference type="ARBA" id="ARBA00023180"/>
    </source>
</evidence>
<dbReference type="EMBL" id="KB870810">
    <property type="protein sequence ID" value="EOA21581.1"/>
    <property type="molecule type" value="Genomic_DNA"/>
</dbReference>
<dbReference type="STRING" id="81985.R0FHU8"/>
<name>R0FHU8_9BRAS</name>
<feature type="chain" id="PRO_5004341814" description="Phytocyanin domain-containing protein" evidence="4">
    <location>
        <begin position="23"/>
        <end position="203"/>
    </location>
</feature>
<feature type="signal peptide" evidence="4">
    <location>
        <begin position="1"/>
        <end position="22"/>
    </location>
</feature>
<evidence type="ECO:0000256" key="1">
    <source>
        <dbReference type="ARBA" id="ARBA00023157"/>
    </source>
</evidence>
<dbReference type="InterPro" id="IPR003245">
    <property type="entry name" value="Phytocyanin_dom"/>
</dbReference>
<dbReference type="FunFam" id="2.60.40.420:FF:000034">
    <property type="entry name" value="Cupredoxin superfamily protein"/>
    <property type="match status" value="1"/>
</dbReference>
<dbReference type="InterPro" id="IPR039391">
    <property type="entry name" value="Phytocyanin-like"/>
</dbReference>
<keyword evidence="4" id="KW-0732">Signal</keyword>
<protein>
    <recommendedName>
        <fullName evidence="5">Phytocyanin domain-containing protein</fullName>
    </recommendedName>
</protein>
<sequence length="203" mass="20590">MAGVFKTVTFLVLVFAAVVVFAEDYDVGDDTEWTRPMDLEFYSKWAAGKTFHVGDELEFDFAPGRHDVAVVTQDAFDNCDKAKPLSVMSVPPVRIFLNTTGPQHFICTIGDHCRFGQKLSINVVAPGATGGAAPGARGGASPAPAGSTPSAGGATTPPTAGGTTTPSGTSGTTTTTPAGNAASSLGGATFLVAFASAVVAALF</sequence>
<feature type="region of interest" description="Disordered" evidence="3">
    <location>
        <begin position="130"/>
        <end position="178"/>
    </location>
</feature>
<dbReference type="CDD" id="cd13920">
    <property type="entry name" value="Stellacyanin"/>
    <property type="match status" value="1"/>
</dbReference>
<dbReference type="OrthoDB" id="5421909at2759"/>
<evidence type="ECO:0000259" key="5">
    <source>
        <dbReference type="PROSITE" id="PS51485"/>
    </source>
</evidence>
<dbReference type="PROSITE" id="PS51485">
    <property type="entry name" value="PHYTOCYANIN"/>
    <property type="match status" value="1"/>
</dbReference>
<dbReference type="Proteomes" id="UP000029121">
    <property type="component" value="Unassembled WGS sequence"/>
</dbReference>
<keyword evidence="2" id="KW-0325">Glycoprotein</keyword>
<reference evidence="7" key="1">
    <citation type="journal article" date="2013" name="Nat. Genet.">
        <title>The Capsella rubella genome and the genomic consequences of rapid mating system evolution.</title>
        <authorList>
            <person name="Slotte T."/>
            <person name="Hazzouri K.M."/>
            <person name="Agren J.A."/>
            <person name="Koenig D."/>
            <person name="Maumus F."/>
            <person name="Guo Y.L."/>
            <person name="Steige K."/>
            <person name="Platts A.E."/>
            <person name="Escobar J.S."/>
            <person name="Newman L.K."/>
            <person name="Wang W."/>
            <person name="Mandakova T."/>
            <person name="Vello E."/>
            <person name="Smith L.M."/>
            <person name="Henz S.R."/>
            <person name="Steffen J."/>
            <person name="Takuno S."/>
            <person name="Brandvain Y."/>
            <person name="Coop G."/>
            <person name="Andolfatto P."/>
            <person name="Hu T.T."/>
            <person name="Blanchette M."/>
            <person name="Clark R.M."/>
            <person name="Quesneville H."/>
            <person name="Nordborg M."/>
            <person name="Gaut B.S."/>
            <person name="Lysak M.A."/>
            <person name="Jenkins J."/>
            <person name="Grimwood J."/>
            <person name="Chapman J."/>
            <person name="Prochnik S."/>
            <person name="Shu S."/>
            <person name="Rokhsar D."/>
            <person name="Schmutz J."/>
            <person name="Weigel D."/>
            <person name="Wright S.I."/>
        </authorList>
    </citation>
    <scope>NUCLEOTIDE SEQUENCE [LARGE SCALE GENOMIC DNA]</scope>
    <source>
        <strain evidence="7">cv. Monte Gargano</strain>
    </source>
</reference>
<dbReference type="GO" id="GO:0005886">
    <property type="term" value="C:plasma membrane"/>
    <property type="evidence" value="ECO:0007669"/>
    <property type="project" value="TreeGrafter"/>
</dbReference>
<evidence type="ECO:0000313" key="6">
    <source>
        <dbReference type="EMBL" id="EOA21581.1"/>
    </source>
</evidence>
<organism evidence="6 7">
    <name type="scientific">Capsella rubella</name>
    <dbReference type="NCBI Taxonomy" id="81985"/>
    <lineage>
        <taxon>Eukaryota</taxon>
        <taxon>Viridiplantae</taxon>
        <taxon>Streptophyta</taxon>
        <taxon>Embryophyta</taxon>
        <taxon>Tracheophyta</taxon>
        <taxon>Spermatophyta</taxon>
        <taxon>Magnoliopsida</taxon>
        <taxon>eudicotyledons</taxon>
        <taxon>Gunneridae</taxon>
        <taxon>Pentapetalae</taxon>
        <taxon>rosids</taxon>
        <taxon>malvids</taxon>
        <taxon>Brassicales</taxon>
        <taxon>Brassicaceae</taxon>
        <taxon>Camelineae</taxon>
        <taxon>Capsella</taxon>
    </lineage>
</organism>
<dbReference type="Gene3D" id="2.60.40.420">
    <property type="entry name" value="Cupredoxins - blue copper proteins"/>
    <property type="match status" value="1"/>
</dbReference>
<evidence type="ECO:0000256" key="4">
    <source>
        <dbReference type="SAM" id="SignalP"/>
    </source>
</evidence>
<dbReference type="eggNOG" id="ENOG502S4BK">
    <property type="taxonomic scope" value="Eukaryota"/>
</dbReference>
<feature type="domain" description="Phytocyanin" evidence="5">
    <location>
        <begin position="23"/>
        <end position="125"/>
    </location>
</feature>
<keyword evidence="1" id="KW-1015">Disulfide bond</keyword>
<dbReference type="SUPFAM" id="SSF49503">
    <property type="entry name" value="Cupredoxins"/>
    <property type="match status" value="1"/>
</dbReference>
<proteinExistence type="predicted"/>
<evidence type="ECO:0000313" key="7">
    <source>
        <dbReference type="Proteomes" id="UP000029121"/>
    </source>
</evidence>
<dbReference type="PANTHER" id="PTHR33021:SF494">
    <property type="entry name" value="BLUE COPPER PROTEIN"/>
    <property type="match status" value="1"/>
</dbReference>
<dbReference type="PANTHER" id="PTHR33021">
    <property type="entry name" value="BLUE COPPER PROTEIN"/>
    <property type="match status" value="1"/>
</dbReference>
<dbReference type="Pfam" id="PF02298">
    <property type="entry name" value="Cu_bind_like"/>
    <property type="match status" value="1"/>
</dbReference>